<feature type="region of interest" description="Disordered" evidence="1">
    <location>
        <begin position="253"/>
        <end position="280"/>
    </location>
</feature>
<feature type="compositionally biased region" description="Basic and acidic residues" evidence="1">
    <location>
        <begin position="299"/>
        <end position="316"/>
    </location>
</feature>
<accession>A0A7S3NJW7</accession>
<gene>
    <name evidence="3" type="ORF">ALAG00032_LOCUS13516</name>
</gene>
<dbReference type="SUPFAM" id="SSF54427">
    <property type="entry name" value="NTF2-like"/>
    <property type="match status" value="1"/>
</dbReference>
<dbReference type="InterPro" id="IPR032710">
    <property type="entry name" value="NTF2-like_dom_sf"/>
</dbReference>
<feature type="compositionally biased region" description="Low complexity" evidence="1">
    <location>
        <begin position="320"/>
        <end position="335"/>
    </location>
</feature>
<organism evidence="3">
    <name type="scientific">Aureoumbra lagunensis</name>
    <dbReference type="NCBI Taxonomy" id="44058"/>
    <lineage>
        <taxon>Eukaryota</taxon>
        <taxon>Sar</taxon>
        <taxon>Stramenopiles</taxon>
        <taxon>Ochrophyta</taxon>
        <taxon>Pelagophyceae</taxon>
        <taxon>Pelagomonadales</taxon>
        <taxon>Aureoumbra</taxon>
    </lineage>
</organism>
<feature type="region of interest" description="Disordered" evidence="1">
    <location>
        <begin position="299"/>
        <end position="335"/>
    </location>
</feature>
<dbReference type="Gene3D" id="3.10.450.50">
    <property type="match status" value="1"/>
</dbReference>
<sequence>MAEGERRIGHRRILLISVVLIAALVLLLRTEHDKGISSYQTEFQAHTNGWFYREGNSCLAQKAERCLHPPHQGSWGMSSAECAQWIINTTDLVWRPSQSERQVVDAIERYYFVDFESRSGGTVTRGMEARKAQVLALRRAFSNLQIRIDDVFCFGNDIDGYKASVTEVHLGTNDGPSIYGKATHHSVAYSGIVNMFIHKDPTDSNRLKYKTQNMLHDDLSLLIQLGHSLPSSSTIVEAPSRCTVFGPMNWCSSSSSSSTTTSGDSSWRPTSSHSGNISTKNSSDIHFYDDDYGIYFGTTDHKTINKDDDDNEEKHAPPVSSSSARSSDSSSDSGY</sequence>
<protein>
    <submittedName>
        <fullName evidence="3">Uncharacterized protein</fullName>
    </submittedName>
</protein>
<evidence type="ECO:0000313" key="3">
    <source>
        <dbReference type="EMBL" id="CAE0372731.1"/>
    </source>
</evidence>
<reference evidence="3" key="1">
    <citation type="submission" date="2021-01" db="EMBL/GenBank/DDBJ databases">
        <authorList>
            <person name="Corre E."/>
            <person name="Pelletier E."/>
            <person name="Niang G."/>
            <person name="Scheremetjew M."/>
            <person name="Finn R."/>
            <person name="Kale V."/>
            <person name="Holt S."/>
            <person name="Cochrane G."/>
            <person name="Meng A."/>
            <person name="Brown T."/>
            <person name="Cohen L."/>
        </authorList>
    </citation>
    <scope>NUCLEOTIDE SEQUENCE</scope>
    <source>
        <strain evidence="3">CCMP1510</strain>
    </source>
</reference>
<feature type="transmembrane region" description="Helical" evidence="2">
    <location>
        <begin position="12"/>
        <end position="28"/>
    </location>
</feature>
<evidence type="ECO:0000256" key="2">
    <source>
        <dbReference type="SAM" id="Phobius"/>
    </source>
</evidence>
<evidence type="ECO:0000256" key="1">
    <source>
        <dbReference type="SAM" id="MobiDB-lite"/>
    </source>
</evidence>
<proteinExistence type="predicted"/>
<keyword evidence="2" id="KW-1133">Transmembrane helix</keyword>
<feature type="compositionally biased region" description="Low complexity" evidence="1">
    <location>
        <begin position="253"/>
        <end position="266"/>
    </location>
</feature>
<name>A0A7S3NJW7_9STRA</name>
<dbReference type="AlphaFoldDB" id="A0A7S3NJW7"/>
<feature type="compositionally biased region" description="Polar residues" evidence="1">
    <location>
        <begin position="267"/>
        <end position="280"/>
    </location>
</feature>
<dbReference type="EMBL" id="HBIJ01020733">
    <property type="protein sequence ID" value="CAE0372731.1"/>
    <property type="molecule type" value="Transcribed_RNA"/>
</dbReference>
<keyword evidence="2" id="KW-0472">Membrane</keyword>
<keyword evidence="2" id="KW-0812">Transmembrane</keyword>